<sequence>MIRQQLNQQSQQQQLQQVGQDRWRSLPYSQQSSRRKRGKNFTFNENGFYQDIRATSSYNSRNIQRYGQSLQQRSLSIQSDQYAIQHDFPIFLSSESQRGRTFQKAQQSQDINPNILYKANQYGKIMGVTVNPRLETKAPAPNAYNVQYNIGQDKQKVKLKSRSFSSYDNGNPSSNQYNIQDKLQQNGRFGSISLGFGKKYDFVKVRNRNPGPGSYEISGFADQIKNKYQNLNKMRLKNIQVKI</sequence>
<reference evidence="2 3" key="1">
    <citation type="journal article" date="2015" name="Sci. Rep.">
        <title>Genome of the facultative scuticociliatosis pathogen Pseudocohnilembus persalinus provides insight into its virulence through horizontal gene transfer.</title>
        <authorList>
            <person name="Xiong J."/>
            <person name="Wang G."/>
            <person name="Cheng J."/>
            <person name="Tian M."/>
            <person name="Pan X."/>
            <person name="Warren A."/>
            <person name="Jiang C."/>
            <person name="Yuan D."/>
            <person name="Miao W."/>
        </authorList>
    </citation>
    <scope>NUCLEOTIDE SEQUENCE [LARGE SCALE GENOMIC DNA]</scope>
    <source>
        <strain evidence="2">36N120E</strain>
    </source>
</reference>
<organism evidence="2 3">
    <name type="scientific">Pseudocohnilembus persalinus</name>
    <name type="common">Ciliate</name>
    <dbReference type="NCBI Taxonomy" id="266149"/>
    <lineage>
        <taxon>Eukaryota</taxon>
        <taxon>Sar</taxon>
        <taxon>Alveolata</taxon>
        <taxon>Ciliophora</taxon>
        <taxon>Intramacronucleata</taxon>
        <taxon>Oligohymenophorea</taxon>
        <taxon>Scuticociliatia</taxon>
        <taxon>Philasterida</taxon>
        <taxon>Pseudocohnilembidae</taxon>
        <taxon>Pseudocohnilembus</taxon>
    </lineage>
</organism>
<dbReference type="Pfam" id="PF07004">
    <property type="entry name" value="SHIPPO-rpt"/>
    <property type="match status" value="2"/>
</dbReference>
<dbReference type="EMBL" id="LDAU01000106">
    <property type="protein sequence ID" value="KRX05592.1"/>
    <property type="molecule type" value="Genomic_DNA"/>
</dbReference>
<evidence type="ECO:0000313" key="2">
    <source>
        <dbReference type="EMBL" id="KRX05592.1"/>
    </source>
</evidence>
<evidence type="ECO:0000313" key="3">
    <source>
        <dbReference type="Proteomes" id="UP000054937"/>
    </source>
</evidence>
<dbReference type="InterPro" id="IPR010736">
    <property type="entry name" value="SHIPPO-rpt"/>
</dbReference>
<dbReference type="InParanoid" id="A0A0V0QUG7"/>
<protein>
    <submittedName>
        <fullName evidence="2">Uncharacterized protein</fullName>
    </submittedName>
</protein>
<feature type="compositionally biased region" description="Low complexity" evidence="1">
    <location>
        <begin position="1"/>
        <end position="20"/>
    </location>
</feature>
<feature type="region of interest" description="Disordered" evidence="1">
    <location>
        <begin position="1"/>
        <end position="42"/>
    </location>
</feature>
<gene>
    <name evidence="2" type="ORF">PPERSA_12770</name>
</gene>
<accession>A0A0V0QUG7</accession>
<comment type="caution">
    <text evidence="2">The sequence shown here is derived from an EMBL/GenBank/DDBJ whole genome shotgun (WGS) entry which is preliminary data.</text>
</comment>
<name>A0A0V0QUG7_PSEPJ</name>
<dbReference type="Proteomes" id="UP000054937">
    <property type="component" value="Unassembled WGS sequence"/>
</dbReference>
<keyword evidence="3" id="KW-1185">Reference proteome</keyword>
<proteinExistence type="predicted"/>
<evidence type="ECO:0000256" key="1">
    <source>
        <dbReference type="SAM" id="MobiDB-lite"/>
    </source>
</evidence>
<dbReference type="AlphaFoldDB" id="A0A0V0QUG7"/>